<sequence length="136" mass="16059">MFETHEQARVQNTFFVLEEGVRRWKYISQKSNDEWFFVTYEVAGEEGSSQQQFMISKVQFLLDLASRDTSGRFIREVQLVSPPWLNQKGNWLMEPIREIQEADERVCYELMDGQVYPSNLLGTRVPLWSKRAMGNE</sequence>
<name>A0ABX8QFW5_PSECO</name>
<dbReference type="RefSeq" id="WP_217861194.1">
    <property type="nucleotide sequence ID" value="NZ_CP077080.1"/>
</dbReference>
<dbReference type="EMBL" id="CP077080">
    <property type="protein sequence ID" value="QXI54240.1"/>
    <property type="molecule type" value="Genomic_DNA"/>
</dbReference>
<proteinExistence type="predicted"/>
<gene>
    <name evidence="1" type="ORF">KSS97_04610</name>
</gene>
<protein>
    <submittedName>
        <fullName evidence="1">Uncharacterized protein</fullName>
    </submittedName>
</protein>
<dbReference type="Proteomes" id="UP000824066">
    <property type="component" value="Chromosome"/>
</dbReference>
<keyword evidence="2" id="KW-1185">Reference proteome</keyword>
<organism evidence="1 2">
    <name type="scientific">Pseudomonas canavaninivorans</name>
    <dbReference type="NCBI Taxonomy" id="2842348"/>
    <lineage>
        <taxon>Bacteria</taxon>
        <taxon>Pseudomonadati</taxon>
        <taxon>Pseudomonadota</taxon>
        <taxon>Gammaproteobacteria</taxon>
        <taxon>Pseudomonadales</taxon>
        <taxon>Pseudomonadaceae</taxon>
        <taxon>Pseudomonas</taxon>
    </lineage>
</organism>
<accession>A0ABX8QFW5</accession>
<evidence type="ECO:0000313" key="1">
    <source>
        <dbReference type="EMBL" id="QXI54240.1"/>
    </source>
</evidence>
<evidence type="ECO:0000313" key="2">
    <source>
        <dbReference type="Proteomes" id="UP000824066"/>
    </source>
</evidence>
<reference evidence="1 2" key="1">
    <citation type="journal article" date="2021" name="Microorganisms">
        <title>The Ever-Expanding Pseudomonas Genus: Description of 43 New Species and Partition of the Pseudomonas putida Group.</title>
        <authorList>
            <person name="Girard L."/>
            <person name="Lood C."/>
            <person name="Hofte M."/>
            <person name="Vandamme P."/>
            <person name="Rokni-Zadeh H."/>
            <person name="van Noort V."/>
            <person name="Lavigne R."/>
            <person name="De Mot R."/>
        </authorList>
    </citation>
    <scope>NUCLEOTIDE SEQUENCE [LARGE SCALE GENOMIC DNA]</scope>
    <source>
        <strain evidence="1 2">SWRI17</strain>
    </source>
</reference>